<dbReference type="PANTHER" id="PTHR23022">
    <property type="entry name" value="TRANSPOSABLE ELEMENT-RELATED"/>
    <property type="match status" value="1"/>
</dbReference>
<dbReference type="NCBIfam" id="NF033545">
    <property type="entry name" value="transpos_IS630"/>
    <property type="match status" value="1"/>
</dbReference>
<dbReference type="Pfam" id="PF01498">
    <property type="entry name" value="HTH_Tnp_Tc3_2"/>
    <property type="match status" value="1"/>
</dbReference>
<name>A0A8W8L1S3_MAGGI</name>
<dbReference type="InterPro" id="IPR052338">
    <property type="entry name" value="Transposase_5"/>
</dbReference>
<dbReference type="InterPro" id="IPR009057">
    <property type="entry name" value="Homeodomain-like_sf"/>
</dbReference>
<dbReference type="AlphaFoldDB" id="A0A8W8L1S3"/>
<keyword evidence="4" id="KW-1185">Reference proteome</keyword>
<feature type="domain" description="Transposase Tc1-like" evidence="1">
    <location>
        <begin position="66"/>
        <end position="137"/>
    </location>
</feature>
<dbReference type="InterPro" id="IPR038717">
    <property type="entry name" value="Tc1-like_DDE_dom"/>
</dbReference>
<sequence>MPGKLSLEQRTLCNVHHQLGVPITETAQALGVTRTVYRTIQRYSDTNSHSDLPRCGRPRLTTARQDRILIRHSLANRKDTIPILKTSWNQIGVDASDSTIRRRLLEAGLSARVAKKKPLLTDVHRQKRLDFARAHADWTRVDWSSVLWTDESRFTLFESDGRVYVRRRLHEEYKNCCIVPTVKFGGGGVTVWGAMSYRGTGLMKRIEGNLNSQGYIDILENYAVPSAHLLGYGDNYFYMDDNAPCHRSKVVKDWMANNNLRSLIWPPQSPDLNPIENLWRDLGIAKKHIRTPNCTELFQVLSTAWDNIPVQRCQDLIRSMPRRMQAVIAARGGYTKY</sequence>
<evidence type="ECO:0000259" key="2">
    <source>
        <dbReference type="Pfam" id="PF13358"/>
    </source>
</evidence>
<organism evidence="3 4">
    <name type="scientific">Magallana gigas</name>
    <name type="common">Pacific oyster</name>
    <name type="synonym">Crassostrea gigas</name>
    <dbReference type="NCBI Taxonomy" id="29159"/>
    <lineage>
        <taxon>Eukaryota</taxon>
        <taxon>Metazoa</taxon>
        <taxon>Spiralia</taxon>
        <taxon>Lophotrochozoa</taxon>
        <taxon>Mollusca</taxon>
        <taxon>Bivalvia</taxon>
        <taxon>Autobranchia</taxon>
        <taxon>Pteriomorphia</taxon>
        <taxon>Ostreida</taxon>
        <taxon>Ostreoidea</taxon>
        <taxon>Ostreidae</taxon>
        <taxon>Magallana</taxon>
    </lineage>
</organism>
<evidence type="ECO:0000259" key="1">
    <source>
        <dbReference type="Pfam" id="PF01498"/>
    </source>
</evidence>
<protein>
    <recommendedName>
        <fullName evidence="5">Transposable element Tcb1 transposase</fullName>
    </recommendedName>
</protein>
<dbReference type="PANTHER" id="PTHR23022:SF135">
    <property type="entry name" value="SI:DKEY-77F5.3"/>
    <property type="match status" value="1"/>
</dbReference>
<dbReference type="GO" id="GO:0006313">
    <property type="term" value="P:DNA transposition"/>
    <property type="evidence" value="ECO:0007669"/>
    <property type="project" value="InterPro"/>
</dbReference>
<dbReference type="SUPFAM" id="SSF46689">
    <property type="entry name" value="Homeodomain-like"/>
    <property type="match status" value="1"/>
</dbReference>
<evidence type="ECO:0000313" key="3">
    <source>
        <dbReference type="EnsemblMetazoa" id="G26222.1:cds"/>
    </source>
</evidence>
<dbReference type="Pfam" id="PF13358">
    <property type="entry name" value="DDE_3"/>
    <property type="match status" value="1"/>
</dbReference>
<dbReference type="GO" id="GO:0015074">
    <property type="term" value="P:DNA integration"/>
    <property type="evidence" value="ECO:0007669"/>
    <property type="project" value="InterPro"/>
</dbReference>
<dbReference type="InterPro" id="IPR036397">
    <property type="entry name" value="RNaseH_sf"/>
</dbReference>
<reference evidence="3" key="1">
    <citation type="submission" date="2022-08" db="UniProtKB">
        <authorList>
            <consortium name="EnsemblMetazoa"/>
        </authorList>
    </citation>
    <scope>IDENTIFICATION</scope>
    <source>
        <strain evidence="3">05x7-T-G4-1.051#20</strain>
    </source>
</reference>
<proteinExistence type="predicted"/>
<dbReference type="InterPro" id="IPR002492">
    <property type="entry name" value="Transposase_Tc1-like"/>
</dbReference>
<dbReference type="EnsemblMetazoa" id="G26222.1">
    <property type="protein sequence ID" value="G26222.1:cds"/>
    <property type="gene ID" value="G26222"/>
</dbReference>
<feature type="domain" description="Tc1-like transposase DDE" evidence="2">
    <location>
        <begin position="146"/>
        <end position="282"/>
    </location>
</feature>
<accession>A0A8W8L1S3</accession>
<dbReference type="InterPro" id="IPR047655">
    <property type="entry name" value="Transpos_IS630-like"/>
</dbReference>
<evidence type="ECO:0008006" key="5">
    <source>
        <dbReference type="Google" id="ProtNLM"/>
    </source>
</evidence>
<dbReference type="Gene3D" id="3.30.420.10">
    <property type="entry name" value="Ribonuclease H-like superfamily/Ribonuclease H"/>
    <property type="match status" value="1"/>
</dbReference>
<dbReference type="Proteomes" id="UP000005408">
    <property type="component" value="Unassembled WGS sequence"/>
</dbReference>
<dbReference type="GO" id="GO:0003677">
    <property type="term" value="F:DNA binding"/>
    <property type="evidence" value="ECO:0007669"/>
    <property type="project" value="InterPro"/>
</dbReference>
<evidence type="ECO:0000313" key="4">
    <source>
        <dbReference type="Proteomes" id="UP000005408"/>
    </source>
</evidence>